<protein>
    <submittedName>
        <fullName evidence="1">Uncharacterized protein</fullName>
    </submittedName>
</protein>
<evidence type="ECO:0000313" key="2">
    <source>
        <dbReference type="Proteomes" id="UP000044071"/>
    </source>
</evidence>
<reference evidence="1 2" key="1">
    <citation type="submission" date="2014-06" db="EMBL/GenBank/DDBJ databases">
        <authorList>
            <person name="Urmite Genomes Urmite Genomes"/>
        </authorList>
    </citation>
    <scope>NUCLEOTIDE SEQUENCE [LARGE SCALE GENOMIC DNA]</scope>
</reference>
<dbReference type="EMBL" id="CCSB01000004">
    <property type="protein sequence ID" value="CDZ79201.1"/>
    <property type="molecule type" value="Genomic_DNA"/>
</dbReference>
<proteinExistence type="predicted"/>
<keyword evidence="2" id="KW-1185">Reference proteome</keyword>
<dbReference type="AlphaFoldDB" id="A0A078L1X5"/>
<accession>A0A078L1X5</accession>
<dbReference type="Proteomes" id="UP000044071">
    <property type="component" value="Unassembled WGS sequence"/>
</dbReference>
<evidence type="ECO:0000313" key="1">
    <source>
        <dbReference type="EMBL" id="CDZ79201.1"/>
    </source>
</evidence>
<sequence>MFGMTRPLPLRGWGAPKYVRHVERRETSPECGTVLIPEIPHYVRDDEAIAPKGLGCSQIHTSCRA</sequence>
<name>A0A078L1X5_9GAMM</name>
<gene>
    <name evidence="1" type="ORF">BN59_03519</name>
</gene>
<dbReference type="STRING" id="1034943.BN59_03519"/>
<organism evidence="1 2">
    <name type="scientific">Legionella massiliensis</name>
    <dbReference type="NCBI Taxonomy" id="1034943"/>
    <lineage>
        <taxon>Bacteria</taxon>
        <taxon>Pseudomonadati</taxon>
        <taxon>Pseudomonadota</taxon>
        <taxon>Gammaproteobacteria</taxon>
        <taxon>Legionellales</taxon>
        <taxon>Legionellaceae</taxon>
        <taxon>Legionella</taxon>
    </lineage>
</organism>